<keyword evidence="2" id="KW-1185">Reference proteome</keyword>
<comment type="caution">
    <text evidence="1">The sequence shown here is derived from an EMBL/GenBank/DDBJ whole genome shotgun (WGS) entry which is preliminary data.</text>
</comment>
<proteinExistence type="predicted"/>
<sequence length="87" mass="9690">MSCKYTVPVVMSCCCGRVEEQHQRGNQCYDFRSVLVGFRGVQGPVDLGSADRLRSNGFATGAQWTEARGQCLMAVAWIPRWSDSDQK</sequence>
<accession>A0AAV6ZJW9</accession>
<name>A0AAV6ZJW9_ENGPU</name>
<protein>
    <submittedName>
        <fullName evidence="1">Uncharacterized protein</fullName>
    </submittedName>
</protein>
<dbReference type="AlphaFoldDB" id="A0AAV6ZJW9"/>
<dbReference type="EMBL" id="WNYA01000655">
    <property type="protein sequence ID" value="KAG8547667.1"/>
    <property type="molecule type" value="Genomic_DNA"/>
</dbReference>
<gene>
    <name evidence="1" type="ORF">GDO81_027838</name>
</gene>
<organism evidence="1 2">
    <name type="scientific">Engystomops pustulosus</name>
    <name type="common">Tungara frog</name>
    <name type="synonym">Physalaemus pustulosus</name>
    <dbReference type="NCBI Taxonomy" id="76066"/>
    <lineage>
        <taxon>Eukaryota</taxon>
        <taxon>Metazoa</taxon>
        <taxon>Chordata</taxon>
        <taxon>Craniata</taxon>
        <taxon>Vertebrata</taxon>
        <taxon>Euteleostomi</taxon>
        <taxon>Amphibia</taxon>
        <taxon>Batrachia</taxon>
        <taxon>Anura</taxon>
        <taxon>Neobatrachia</taxon>
        <taxon>Hyloidea</taxon>
        <taxon>Leptodactylidae</taxon>
        <taxon>Leiuperinae</taxon>
        <taxon>Engystomops</taxon>
    </lineage>
</organism>
<evidence type="ECO:0000313" key="1">
    <source>
        <dbReference type="EMBL" id="KAG8547667.1"/>
    </source>
</evidence>
<evidence type="ECO:0000313" key="2">
    <source>
        <dbReference type="Proteomes" id="UP000824782"/>
    </source>
</evidence>
<reference evidence="1" key="1">
    <citation type="thesis" date="2020" institute="ProQuest LLC" country="789 East Eisenhower Parkway, Ann Arbor, MI, USA">
        <title>Comparative Genomics and Chromosome Evolution.</title>
        <authorList>
            <person name="Mudd A.B."/>
        </authorList>
    </citation>
    <scope>NUCLEOTIDE SEQUENCE</scope>
    <source>
        <strain evidence="1">237g6f4</strain>
        <tissue evidence="1">Blood</tissue>
    </source>
</reference>
<dbReference type="Proteomes" id="UP000824782">
    <property type="component" value="Unassembled WGS sequence"/>
</dbReference>